<dbReference type="GO" id="GO:0008531">
    <property type="term" value="F:riboflavin kinase activity"/>
    <property type="evidence" value="ECO:0007669"/>
    <property type="project" value="UniProtKB-EC"/>
</dbReference>
<dbReference type="SUPFAM" id="SSF82114">
    <property type="entry name" value="Riboflavin kinase-like"/>
    <property type="match status" value="1"/>
</dbReference>
<dbReference type="PANTHER" id="PTHR22749:SF6">
    <property type="entry name" value="RIBOFLAVIN KINASE"/>
    <property type="match status" value="1"/>
</dbReference>
<evidence type="ECO:0000313" key="10">
    <source>
        <dbReference type="Proteomes" id="UP000231383"/>
    </source>
</evidence>
<keyword evidence="3" id="KW-0288">FMN</keyword>
<dbReference type="EMBL" id="PFSC01000156">
    <property type="protein sequence ID" value="PJC30367.1"/>
    <property type="molecule type" value="Genomic_DNA"/>
</dbReference>
<dbReference type="EC" id="2.7.1.26" evidence="1"/>
<name>A0A2M8EWX6_9BACT</name>
<dbReference type="GO" id="GO:0009398">
    <property type="term" value="P:FMN biosynthetic process"/>
    <property type="evidence" value="ECO:0007669"/>
    <property type="project" value="TreeGrafter"/>
</dbReference>
<dbReference type="InterPro" id="IPR023465">
    <property type="entry name" value="Riboflavin_kinase_dom_sf"/>
</dbReference>
<evidence type="ECO:0000259" key="8">
    <source>
        <dbReference type="SMART" id="SM00904"/>
    </source>
</evidence>
<protein>
    <recommendedName>
        <fullName evidence="1">riboflavin kinase</fullName>
        <ecNumber evidence="1">2.7.1.26</ecNumber>
    </recommendedName>
</protein>
<evidence type="ECO:0000256" key="2">
    <source>
        <dbReference type="ARBA" id="ARBA00022630"/>
    </source>
</evidence>
<organism evidence="9 10">
    <name type="scientific">Candidatus Roizmanbacteria bacterium CG_4_9_14_0_2_um_filter_39_13</name>
    <dbReference type="NCBI Taxonomy" id="1974839"/>
    <lineage>
        <taxon>Bacteria</taxon>
        <taxon>Candidatus Roizmaniibacteriota</taxon>
    </lineage>
</organism>
<dbReference type="Pfam" id="PF01687">
    <property type="entry name" value="Flavokinase"/>
    <property type="match status" value="1"/>
</dbReference>
<keyword evidence="6" id="KW-0067">ATP-binding</keyword>
<evidence type="ECO:0000256" key="1">
    <source>
        <dbReference type="ARBA" id="ARBA00012105"/>
    </source>
</evidence>
<evidence type="ECO:0000256" key="4">
    <source>
        <dbReference type="ARBA" id="ARBA00022679"/>
    </source>
</evidence>
<evidence type="ECO:0000256" key="3">
    <source>
        <dbReference type="ARBA" id="ARBA00022643"/>
    </source>
</evidence>
<evidence type="ECO:0000256" key="5">
    <source>
        <dbReference type="ARBA" id="ARBA00022741"/>
    </source>
</evidence>
<dbReference type="SMART" id="SM00904">
    <property type="entry name" value="Flavokinase"/>
    <property type="match status" value="1"/>
</dbReference>
<comment type="caution">
    <text evidence="9">The sequence shown here is derived from an EMBL/GenBank/DDBJ whole genome shotgun (WGS) entry which is preliminary data.</text>
</comment>
<keyword evidence="5" id="KW-0547">Nucleotide-binding</keyword>
<dbReference type="PANTHER" id="PTHR22749">
    <property type="entry name" value="RIBOFLAVIN KINASE/FMN ADENYLYLTRANSFERASE"/>
    <property type="match status" value="1"/>
</dbReference>
<keyword evidence="2" id="KW-0285">Flavoprotein</keyword>
<dbReference type="InterPro" id="IPR023468">
    <property type="entry name" value="Riboflavin_kinase"/>
</dbReference>
<comment type="catalytic activity">
    <reaction evidence="7">
        <text>riboflavin + ATP = FMN + ADP + H(+)</text>
        <dbReference type="Rhea" id="RHEA:14357"/>
        <dbReference type="ChEBI" id="CHEBI:15378"/>
        <dbReference type="ChEBI" id="CHEBI:30616"/>
        <dbReference type="ChEBI" id="CHEBI:57986"/>
        <dbReference type="ChEBI" id="CHEBI:58210"/>
        <dbReference type="ChEBI" id="CHEBI:456216"/>
        <dbReference type="EC" id="2.7.1.26"/>
    </reaction>
</comment>
<reference evidence="10" key="1">
    <citation type="submission" date="2017-09" db="EMBL/GenBank/DDBJ databases">
        <title>Depth-based differentiation of microbial function through sediment-hosted aquifers and enrichment of novel symbionts in the deep terrestrial subsurface.</title>
        <authorList>
            <person name="Probst A.J."/>
            <person name="Ladd B."/>
            <person name="Jarett J.K."/>
            <person name="Geller-Mcgrath D.E."/>
            <person name="Sieber C.M.K."/>
            <person name="Emerson J.B."/>
            <person name="Anantharaman K."/>
            <person name="Thomas B.C."/>
            <person name="Malmstrom R."/>
            <person name="Stieglmeier M."/>
            <person name="Klingl A."/>
            <person name="Woyke T."/>
            <person name="Ryan C.M."/>
            <person name="Banfield J.F."/>
        </authorList>
    </citation>
    <scope>NUCLEOTIDE SEQUENCE [LARGE SCALE GENOMIC DNA]</scope>
</reference>
<dbReference type="AlphaFoldDB" id="A0A2M8EWX6"/>
<dbReference type="Gene3D" id="2.40.30.30">
    <property type="entry name" value="Riboflavin kinase-like"/>
    <property type="match status" value="1"/>
</dbReference>
<dbReference type="InterPro" id="IPR015865">
    <property type="entry name" value="Riboflavin_kinase_bac/euk"/>
</dbReference>
<dbReference type="GO" id="GO:0009231">
    <property type="term" value="P:riboflavin biosynthetic process"/>
    <property type="evidence" value="ECO:0007669"/>
    <property type="project" value="InterPro"/>
</dbReference>
<feature type="domain" description="Riboflavin kinase" evidence="8">
    <location>
        <begin position="7"/>
        <end position="125"/>
    </location>
</feature>
<gene>
    <name evidence="9" type="ORF">CO051_05955</name>
</gene>
<dbReference type="Proteomes" id="UP000231383">
    <property type="component" value="Unassembled WGS sequence"/>
</dbReference>
<evidence type="ECO:0000313" key="9">
    <source>
        <dbReference type="EMBL" id="PJC30367.1"/>
    </source>
</evidence>
<accession>A0A2M8EWX6</accession>
<keyword evidence="4" id="KW-0808">Transferase</keyword>
<evidence type="ECO:0000256" key="7">
    <source>
        <dbReference type="ARBA" id="ARBA00047880"/>
    </source>
</evidence>
<evidence type="ECO:0000256" key="6">
    <source>
        <dbReference type="ARBA" id="ARBA00022840"/>
    </source>
</evidence>
<dbReference type="GO" id="GO:0005524">
    <property type="term" value="F:ATP binding"/>
    <property type="evidence" value="ECO:0007669"/>
    <property type="project" value="UniProtKB-KW"/>
</dbReference>
<sequence>MMNTQSVLFSFSGAVKKHLRRGTELGYPTANIDVEPKTPEGIFVGFAQIDEVLYPSLIFVGKALTFDEHDKKAEIYILDFDTNIYGKEMKVICIQKIRDNMKFENKEALIAQMHDDERQAREYFNNQSSSRMRGSIL</sequence>
<proteinExistence type="predicted"/>